<name>A0A5C4S053_PROVB</name>
<keyword evidence="6" id="KW-1185">Reference proteome</keyword>
<dbReference type="PANTHER" id="PTHR42734:SF19">
    <property type="entry name" value="IRON COMPOUNDS ABC TRANSPORTER, ATP-BINDING PROTEIN"/>
    <property type="match status" value="1"/>
</dbReference>
<feature type="domain" description="ABC transporter" evidence="4">
    <location>
        <begin position="9"/>
        <end position="245"/>
    </location>
</feature>
<dbReference type="Pfam" id="PF00005">
    <property type="entry name" value="ABC_tran"/>
    <property type="match status" value="1"/>
</dbReference>
<dbReference type="SMART" id="SM00382">
    <property type="entry name" value="AAA"/>
    <property type="match status" value="1"/>
</dbReference>
<dbReference type="PROSITE" id="PS50893">
    <property type="entry name" value="ABC_TRANSPORTER_2"/>
    <property type="match status" value="1"/>
</dbReference>
<protein>
    <submittedName>
        <fullName evidence="5">ABC transporter ATP-binding protein</fullName>
    </submittedName>
</protein>
<reference evidence="5 6" key="1">
    <citation type="submission" date="2019-05" db="EMBL/GenBank/DDBJ databases">
        <title>Draft Whole-Genome sequence of the green sulfur bacterium Prosthecochloris vibrioformis DSM 260.</title>
        <authorList>
            <person name="Meyer T.E."/>
            <person name="Kyndt J.A."/>
        </authorList>
    </citation>
    <scope>NUCLEOTIDE SEQUENCE [LARGE SCALE GENOMIC DNA]</scope>
    <source>
        <strain evidence="5 6">DSM 260</strain>
    </source>
</reference>
<dbReference type="GO" id="GO:0016887">
    <property type="term" value="F:ATP hydrolysis activity"/>
    <property type="evidence" value="ECO:0007669"/>
    <property type="project" value="InterPro"/>
</dbReference>
<dbReference type="PANTHER" id="PTHR42734">
    <property type="entry name" value="METAL TRANSPORT SYSTEM ATP-BINDING PROTEIN TM_0124-RELATED"/>
    <property type="match status" value="1"/>
</dbReference>
<evidence type="ECO:0000256" key="2">
    <source>
        <dbReference type="ARBA" id="ARBA00022741"/>
    </source>
</evidence>
<dbReference type="EMBL" id="VDCI01000003">
    <property type="protein sequence ID" value="TNJ36896.1"/>
    <property type="molecule type" value="Genomic_DNA"/>
</dbReference>
<dbReference type="GO" id="GO:0005524">
    <property type="term" value="F:ATP binding"/>
    <property type="evidence" value="ECO:0007669"/>
    <property type="project" value="UniProtKB-KW"/>
</dbReference>
<comment type="caution">
    <text evidence="5">The sequence shown here is derived from an EMBL/GenBank/DDBJ whole genome shotgun (WGS) entry which is preliminary data.</text>
</comment>
<gene>
    <name evidence="5" type="ORF">FGF68_04790</name>
</gene>
<dbReference type="InterPro" id="IPR003593">
    <property type="entry name" value="AAA+_ATPase"/>
</dbReference>
<dbReference type="CDD" id="cd03214">
    <property type="entry name" value="ABC_Iron-Siderophores_B12_Hemin"/>
    <property type="match status" value="1"/>
</dbReference>
<dbReference type="InterPro" id="IPR017871">
    <property type="entry name" value="ABC_transporter-like_CS"/>
</dbReference>
<dbReference type="PROSITE" id="PS00211">
    <property type="entry name" value="ABC_TRANSPORTER_1"/>
    <property type="match status" value="1"/>
</dbReference>
<keyword evidence="2" id="KW-0547">Nucleotide-binding</keyword>
<dbReference type="InterPro" id="IPR050153">
    <property type="entry name" value="Metal_Ion_Import_ABC"/>
</dbReference>
<dbReference type="SUPFAM" id="SSF52540">
    <property type="entry name" value="P-loop containing nucleoside triphosphate hydrolases"/>
    <property type="match status" value="1"/>
</dbReference>
<dbReference type="InterPro" id="IPR027417">
    <property type="entry name" value="P-loop_NTPase"/>
</dbReference>
<dbReference type="AlphaFoldDB" id="A0A5C4S053"/>
<sequence>MVERRDPCIELHNVDLGYAKSQALLQGINLTLPMQGICTLLGQNGTGKTTLFRSLLGLLRPLRGTITFDQRPLQHIRQQELAKLVAYVPQAHTTPFPYRVRDVVLFGRTAHMGFFGNPGRKDRQAVEQILDMLELTRLSDRIYTELSGGERQMVVIARALAQEASLLILDEPTSNLDYGNQVRLLKTIAKLAHNGTGILMATHQPDHAVLLQASVLLIRQGQIEYHEHHEDALQPEHLASVYGAGIDIIDVPQKDKPSARICRPIIA</sequence>
<accession>A0A5C4S053</accession>
<evidence type="ECO:0000256" key="1">
    <source>
        <dbReference type="ARBA" id="ARBA00022448"/>
    </source>
</evidence>
<proteinExistence type="predicted"/>
<dbReference type="RefSeq" id="WP_068867252.1">
    <property type="nucleotide sequence ID" value="NZ_VDCI01000003.1"/>
</dbReference>
<organism evidence="5 6">
    <name type="scientific">Prosthecochloris vibrioformis</name>
    <name type="common">Chlorobium vibrioforme</name>
    <dbReference type="NCBI Taxonomy" id="1098"/>
    <lineage>
        <taxon>Bacteria</taxon>
        <taxon>Pseudomonadati</taxon>
        <taxon>Chlorobiota</taxon>
        <taxon>Chlorobiia</taxon>
        <taxon>Chlorobiales</taxon>
        <taxon>Chlorobiaceae</taxon>
        <taxon>Prosthecochloris</taxon>
    </lineage>
</organism>
<dbReference type="FunFam" id="3.40.50.300:FF:000134">
    <property type="entry name" value="Iron-enterobactin ABC transporter ATP-binding protein"/>
    <property type="match status" value="1"/>
</dbReference>
<keyword evidence="1" id="KW-0813">Transport</keyword>
<dbReference type="Gene3D" id="3.40.50.300">
    <property type="entry name" value="P-loop containing nucleotide triphosphate hydrolases"/>
    <property type="match status" value="1"/>
</dbReference>
<evidence type="ECO:0000313" key="5">
    <source>
        <dbReference type="EMBL" id="TNJ36896.1"/>
    </source>
</evidence>
<evidence type="ECO:0000313" key="6">
    <source>
        <dbReference type="Proteomes" id="UP000309544"/>
    </source>
</evidence>
<dbReference type="Proteomes" id="UP000309544">
    <property type="component" value="Unassembled WGS sequence"/>
</dbReference>
<keyword evidence="3 5" id="KW-0067">ATP-binding</keyword>
<evidence type="ECO:0000256" key="3">
    <source>
        <dbReference type="ARBA" id="ARBA00022840"/>
    </source>
</evidence>
<dbReference type="InterPro" id="IPR003439">
    <property type="entry name" value="ABC_transporter-like_ATP-bd"/>
</dbReference>
<evidence type="ECO:0000259" key="4">
    <source>
        <dbReference type="PROSITE" id="PS50893"/>
    </source>
</evidence>